<sequence length="152" mass="16929">MEVEQAKPIHASIMKIAFFLQGIGSITNEDVEEFKGYSLEHLVQANKALSDYKEKQEDDQGYRSYITTTDIALAETYIRVHNSDFVAADEFQEMCEAMDSHHENTRNGHGVLIDGSGCHSLVELTSCGTGVCETIVTVSTPRAMYNFVQSQI</sequence>
<comment type="caution">
    <text evidence="1">The sequence shown here is derived from an EMBL/GenBank/DDBJ whole genome shotgun (WGS) entry which is preliminary data.</text>
</comment>
<dbReference type="RefSeq" id="WP_284136529.1">
    <property type="nucleotide sequence ID" value="NZ_JASJUT010000002.1"/>
</dbReference>
<gene>
    <name evidence="1" type="ORF">QNM18_04765</name>
</gene>
<protein>
    <submittedName>
        <fullName evidence="1">Uncharacterized protein</fullName>
    </submittedName>
</protein>
<dbReference type="Proteomes" id="UP001231915">
    <property type="component" value="Unassembled WGS sequence"/>
</dbReference>
<reference evidence="1 2" key="1">
    <citation type="submission" date="2023-05" db="EMBL/GenBank/DDBJ databases">
        <title>Pseudoalteromonas ardens sp. nov., Pseudoalteromonas obscura sp. nov., and Pseudoalteromonas umbrosa sp. nov., isolated from the coral Montipora capitata.</title>
        <authorList>
            <person name="Thomas E.M."/>
            <person name="Smith E.M."/>
            <person name="Papke E."/>
            <person name="Shlafstein M.D."/>
            <person name="Oline D.K."/>
            <person name="Videau P."/>
            <person name="Saw J.H."/>
            <person name="Strangman W.K."/>
            <person name="Ushijima B."/>
        </authorList>
    </citation>
    <scope>NUCLEOTIDE SEQUENCE [LARGE SCALE GENOMIC DNA]</scope>
    <source>
        <strain evidence="1 2">P94</strain>
    </source>
</reference>
<proteinExistence type="predicted"/>
<name>A0ABT7EH78_9GAMM</name>
<dbReference type="EMBL" id="JASJUT010000002">
    <property type="protein sequence ID" value="MDK2594377.1"/>
    <property type="molecule type" value="Genomic_DNA"/>
</dbReference>
<organism evidence="1 2">
    <name type="scientific">Pseudoalteromonas obscura</name>
    <dbReference type="NCBI Taxonomy" id="3048491"/>
    <lineage>
        <taxon>Bacteria</taxon>
        <taxon>Pseudomonadati</taxon>
        <taxon>Pseudomonadota</taxon>
        <taxon>Gammaproteobacteria</taxon>
        <taxon>Alteromonadales</taxon>
        <taxon>Pseudoalteromonadaceae</taxon>
        <taxon>Pseudoalteromonas</taxon>
    </lineage>
</organism>
<evidence type="ECO:0000313" key="2">
    <source>
        <dbReference type="Proteomes" id="UP001231915"/>
    </source>
</evidence>
<keyword evidence="2" id="KW-1185">Reference proteome</keyword>
<evidence type="ECO:0000313" key="1">
    <source>
        <dbReference type="EMBL" id="MDK2594377.1"/>
    </source>
</evidence>
<accession>A0ABT7EH78</accession>